<protein>
    <submittedName>
        <fullName evidence="6">IclR family transcriptional regulator</fullName>
    </submittedName>
</protein>
<dbReference type="PANTHER" id="PTHR30136:SF35">
    <property type="entry name" value="HTH-TYPE TRANSCRIPTIONAL REGULATOR RV1719"/>
    <property type="match status" value="1"/>
</dbReference>
<dbReference type="GO" id="GO:0003677">
    <property type="term" value="F:DNA binding"/>
    <property type="evidence" value="ECO:0007669"/>
    <property type="project" value="UniProtKB-KW"/>
</dbReference>
<feature type="domain" description="HTH iclR-type" evidence="4">
    <location>
        <begin position="16"/>
        <end position="78"/>
    </location>
</feature>
<dbReference type="InterPro" id="IPR014757">
    <property type="entry name" value="Tscrpt_reg_IclR_C"/>
</dbReference>
<feature type="domain" description="IclR-ED" evidence="5">
    <location>
        <begin position="79"/>
        <end position="260"/>
    </location>
</feature>
<dbReference type="PROSITE" id="PS51078">
    <property type="entry name" value="ICLR_ED"/>
    <property type="match status" value="1"/>
</dbReference>
<gene>
    <name evidence="6" type="ORF">Aple_004240</name>
</gene>
<sequence length="260" mass="27967">MPSADEQAGRSAGSRIAVIEKAVKTLDALLHVADGLTPTQVAEVIGTNRSTAFRLLTSLEQGGLLDRDRSTGRYHLGMKLLQYGSAVRSGMPIIRVAESTLANLRDETRQSVLLAIREGWGARCLSRLPGPEVDVVSWTTGEWLPMHLGAAPQALMSAMSDAEIDQYLAENTDWHTLQGDRTADDIRKGIALIRQRGWALNQEGITRGVASLGAVVYNRSGVPVCAISVAGLEHHYAEPGLEHTAAAVLAAAKEIRDKLD</sequence>
<dbReference type="SUPFAM" id="SSF46785">
    <property type="entry name" value="Winged helix' DNA-binding domain"/>
    <property type="match status" value="1"/>
</dbReference>
<dbReference type="RefSeq" id="WP_170321239.1">
    <property type="nucleotide sequence ID" value="NZ_BAAAHM010000001.1"/>
</dbReference>
<dbReference type="InterPro" id="IPR005471">
    <property type="entry name" value="Tscrpt_reg_IclR_N"/>
</dbReference>
<name>A0A5M3XBG1_9ACTN</name>
<dbReference type="Proteomes" id="UP000377595">
    <property type="component" value="Unassembled WGS sequence"/>
</dbReference>
<evidence type="ECO:0000256" key="1">
    <source>
        <dbReference type="ARBA" id="ARBA00023015"/>
    </source>
</evidence>
<evidence type="ECO:0000256" key="2">
    <source>
        <dbReference type="ARBA" id="ARBA00023125"/>
    </source>
</evidence>
<comment type="caution">
    <text evidence="6">The sequence shown here is derived from an EMBL/GenBank/DDBJ whole genome shotgun (WGS) entry which is preliminary data.</text>
</comment>
<dbReference type="InterPro" id="IPR050707">
    <property type="entry name" value="HTH_MetabolicPath_Reg"/>
</dbReference>
<reference evidence="6 7" key="1">
    <citation type="submission" date="2019-10" db="EMBL/GenBank/DDBJ databases">
        <title>Whole genome shotgun sequence of Acrocarpospora pleiomorpha NBRC 16267.</title>
        <authorList>
            <person name="Ichikawa N."/>
            <person name="Kimura A."/>
            <person name="Kitahashi Y."/>
            <person name="Komaki H."/>
            <person name="Oguchi A."/>
        </authorList>
    </citation>
    <scope>NUCLEOTIDE SEQUENCE [LARGE SCALE GENOMIC DNA]</scope>
    <source>
        <strain evidence="6 7">NBRC 16267</strain>
    </source>
</reference>
<evidence type="ECO:0000259" key="4">
    <source>
        <dbReference type="PROSITE" id="PS51077"/>
    </source>
</evidence>
<dbReference type="InterPro" id="IPR036390">
    <property type="entry name" value="WH_DNA-bd_sf"/>
</dbReference>
<evidence type="ECO:0000259" key="5">
    <source>
        <dbReference type="PROSITE" id="PS51078"/>
    </source>
</evidence>
<dbReference type="Pfam" id="PF01614">
    <property type="entry name" value="IclR_C"/>
    <property type="match status" value="1"/>
</dbReference>
<dbReference type="PROSITE" id="PS51077">
    <property type="entry name" value="HTH_ICLR"/>
    <property type="match status" value="1"/>
</dbReference>
<dbReference type="InterPro" id="IPR036388">
    <property type="entry name" value="WH-like_DNA-bd_sf"/>
</dbReference>
<organism evidence="6 7">
    <name type="scientific">Acrocarpospora pleiomorpha</name>
    <dbReference type="NCBI Taxonomy" id="90975"/>
    <lineage>
        <taxon>Bacteria</taxon>
        <taxon>Bacillati</taxon>
        <taxon>Actinomycetota</taxon>
        <taxon>Actinomycetes</taxon>
        <taxon>Streptosporangiales</taxon>
        <taxon>Streptosporangiaceae</taxon>
        <taxon>Acrocarpospora</taxon>
    </lineage>
</organism>
<dbReference type="PANTHER" id="PTHR30136">
    <property type="entry name" value="HELIX-TURN-HELIX TRANSCRIPTIONAL REGULATOR, ICLR FAMILY"/>
    <property type="match status" value="1"/>
</dbReference>
<keyword evidence="2" id="KW-0238">DNA-binding</keyword>
<dbReference type="GO" id="GO:0045892">
    <property type="term" value="P:negative regulation of DNA-templated transcription"/>
    <property type="evidence" value="ECO:0007669"/>
    <property type="project" value="TreeGrafter"/>
</dbReference>
<evidence type="ECO:0000313" key="6">
    <source>
        <dbReference type="EMBL" id="GES17529.1"/>
    </source>
</evidence>
<evidence type="ECO:0000313" key="7">
    <source>
        <dbReference type="Proteomes" id="UP000377595"/>
    </source>
</evidence>
<dbReference type="SMART" id="SM00346">
    <property type="entry name" value="HTH_ICLR"/>
    <property type="match status" value="1"/>
</dbReference>
<dbReference type="InterPro" id="IPR029016">
    <property type="entry name" value="GAF-like_dom_sf"/>
</dbReference>
<evidence type="ECO:0000256" key="3">
    <source>
        <dbReference type="ARBA" id="ARBA00023163"/>
    </source>
</evidence>
<accession>A0A5M3XBG1</accession>
<dbReference type="SUPFAM" id="SSF55781">
    <property type="entry name" value="GAF domain-like"/>
    <property type="match status" value="1"/>
</dbReference>
<keyword evidence="1" id="KW-0805">Transcription regulation</keyword>
<dbReference type="Pfam" id="PF09339">
    <property type="entry name" value="HTH_IclR"/>
    <property type="match status" value="1"/>
</dbReference>
<dbReference type="GO" id="GO:0003700">
    <property type="term" value="F:DNA-binding transcription factor activity"/>
    <property type="evidence" value="ECO:0007669"/>
    <property type="project" value="TreeGrafter"/>
</dbReference>
<keyword evidence="3" id="KW-0804">Transcription</keyword>
<dbReference type="Gene3D" id="1.10.10.10">
    <property type="entry name" value="Winged helix-like DNA-binding domain superfamily/Winged helix DNA-binding domain"/>
    <property type="match status" value="1"/>
</dbReference>
<keyword evidence="7" id="KW-1185">Reference proteome</keyword>
<dbReference type="Gene3D" id="3.30.450.40">
    <property type="match status" value="1"/>
</dbReference>
<dbReference type="AlphaFoldDB" id="A0A5M3XBG1"/>
<proteinExistence type="predicted"/>
<dbReference type="EMBL" id="BLAF01000004">
    <property type="protein sequence ID" value="GES17529.1"/>
    <property type="molecule type" value="Genomic_DNA"/>
</dbReference>